<dbReference type="GO" id="GO:0016810">
    <property type="term" value="F:hydrolase activity, acting on carbon-nitrogen (but not peptide) bonds"/>
    <property type="evidence" value="ECO:0007669"/>
    <property type="project" value="InterPro"/>
</dbReference>
<dbReference type="PANTHER" id="PTHR10587">
    <property type="entry name" value="GLYCOSYL TRANSFERASE-RELATED"/>
    <property type="match status" value="1"/>
</dbReference>
<dbReference type="GO" id="GO:0005975">
    <property type="term" value="P:carbohydrate metabolic process"/>
    <property type="evidence" value="ECO:0007669"/>
    <property type="project" value="InterPro"/>
</dbReference>
<dbReference type="AlphaFoldDB" id="A0A1S6IU08"/>
<dbReference type="STRING" id="1833852.B0537_03685"/>
<keyword evidence="3" id="KW-1185">Reference proteome</keyword>
<reference evidence="2 3" key="1">
    <citation type="journal article" date="2016" name="Int. J. Syst. Evol. Microbiol.">
        <title>Desulfotomaculum ferrireducens sp. nov., a moderately thermophilic sulfate-reducing and dissimilatory Fe(III)-reducing bacterium isolated from compost.</title>
        <authorList>
            <person name="Yang G."/>
            <person name="Guo J."/>
            <person name="Zhuang L."/>
            <person name="Yuan Y."/>
            <person name="Zhou S."/>
        </authorList>
    </citation>
    <scope>NUCLEOTIDE SEQUENCE [LARGE SCALE GENOMIC DNA]</scope>
    <source>
        <strain evidence="2 3">GSS09</strain>
    </source>
</reference>
<sequence length="446" mass="50673">MWLDILKLAGLLVAIYTLPPTFLTRCLHLGIFASGNKFSGRVALTFDDGPDPHYTGQVLDILKAHQAKASFFLVGQYAKEHPELVQRINSEGHTIGSHGEGHCFCWLQGPLASLREIKQGLASIEAVTGEKCHFFRPSWGIFNLCSLLYLWKQRYTTVLWSFMSWDWSGRITSQRMVELVMRKVKAGSIIVFHDRSTGPGAAAQGPQQMLEALPQILQQLQARGLQPVTLEELYLYREMGLIKKGLQNLWQIWELCFERLAGLKPLAEGENQLFRLAVRNYRGSEMRLTDGTLVTPGDKVLELHFNNHLLQHIASTARSLESVGIMLLRETRRSLPLLAKVISSEPNYQGIKAIMGITMIHRGTKQLGFTVYDLPPLLRPLVTWYQRWLMFLLHPGGLSHVRRQWHKLVPKKVVISKKELLQRYLDGISWPESGNTNPARGKIKAR</sequence>
<dbReference type="Pfam" id="PF01522">
    <property type="entry name" value="Polysacc_deac_1"/>
    <property type="match status" value="1"/>
</dbReference>
<evidence type="ECO:0000313" key="3">
    <source>
        <dbReference type="Proteomes" id="UP000189464"/>
    </source>
</evidence>
<organism evidence="2 3">
    <name type="scientific">Desulforamulus ferrireducens</name>
    <dbReference type="NCBI Taxonomy" id="1833852"/>
    <lineage>
        <taxon>Bacteria</taxon>
        <taxon>Bacillati</taxon>
        <taxon>Bacillota</taxon>
        <taxon>Clostridia</taxon>
        <taxon>Eubacteriales</taxon>
        <taxon>Peptococcaceae</taxon>
        <taxon>Desulforamulus</taxon>
    </lineage>
</organism>
<dbReference type="InterPro" id="IPR011330">
    <property type="entry name" value="Glyco_hydro/deAcase_b/a-brl"/>
</dbReference>
<dbReference type="Proteomes" id="UP000189464">
    <property type="component" value="Chromosome"/>
</dbReference>
<evidence type="ECO:0000313" key="2">
    <source>
        <dbReference type="EMBL" id="AQS58266.1"/>
    </source>
</evidence>
<accession>A0A1S6IU08</accession>
<dbReference type="InterPro" id="IPR002509">
    <property type="entry name" value="NODB_dom"/>
</dbReference>
<dbReference type="KEGG" id="dfg:B0537_03685"/>
<evidence type="ECO:0000259" key="1">
    <source>
        <dbReference type="PROSITE" id="PS51677"/>
    </source>
</evidence>
<dbReference type="InterPro" id="IPR050248">
    <property type="entry name" value="Polysacc_deacetylase_ArnD"/>
</dbReference>
<dbReference type="PANTHER" id="PTHR10587:SF137">
    <property type="entry name" value="4-DEOXY-4-FORMAMIDO-L-ARABINOSE-PHOSPHOUNDECAPRENOL DEFORMYLASE ARND-RELATED"/>
    <property type="match status" value="1"/>
</dbReference>
<dbReference type="Gene3D" id="3.20.20.370">
    <property type="entry name" value="Glycoside hydrolase/deacetylase"/>
    <property type="match status" value="1"/>
</dbReference>
<dbReference type="RefSeq" id="WP_077713230.1">
    <property type="nucleotide sequence ID" value="NZ_CP019698.1"/>
</dbReference>
<dbReference type="SUPFAM" id="SSF88713">
    <property type="entry name" value="Glycoside hydrolase/deacetylase"/>
    <property type="match status" value="1"/>
</dbReference>
<dbReference type="InterPro" id="IPR054467">
    <property type="entry name" value="YkoP-like_dom"/>
</dbReference>
<proteinExistence type="predicted"/>
<dbReference type="OrthoDB" id="61520at2"/>
<dbReference type="EMBL" id="CP019698">
    <property type="protein sequence ID" value="AQS58266.1"/>
    <property type="molecule type" value="Genomic_DNA"/>
</dbReference>
<name>A0A1S6IU08_9FIRM</name>
<gene>
    <name evidence="2" type="ORF">B0537_03685</name>
</gene>
<dbReference type="CDD" id="cd10959">
    <property type="entry name" value="CE4_NodB_like_3"/>
    <property type="match status" value="1"/>
</dbReference>
<dbReference type="Pfam" id="PF22790">
    <property type="entry name" value="YkoP"/>
    <property type="match status" value="1"/>
</dbReference>
<protein>
    <submittedName>
        <fullName evidence="2">Polysaccharide deacetylase family protein</fullName>
    </submittedName>
</protein>
<dbReference type="PROSITE" id="PS51677">
    <property type="entry name" value="NODB"/>
    <property type="match status" value="1"/>
</dbReference>
<feature type="domain" description="NodB homology" evidence="1">
    <location>
        <begin position="40"/>
        <end position="228"/>
    </location>
</feature>